<feature type="chain" id="PRO_5035797802" description="SRCR domain-containing protein" evidence="7">
    <location>
        <begin position="20"/>
        <end position="1500"/>
    </location>
</feature>
<keyword evidence="3" id="KW-0677">Repeat</keyword>
<dbReference type="GO" id="GO:0016020">
    <property type="term" value="C:membrane"/>
    <property type="evidence" value="ECO:0007669"/>
    <property type="project" value="InterPro"/>
</dbReference>
<feature type="signal peptide" evidence="7">
    <location>
        <begin position="1"/>
        <end position="19"/>
    </location>
</feature>
<keyword evidence="6" id="KW-0472">Membrane</keyword>
<name>A0A8T1F696_9STRA</name>
<keyword evidence="6" id="KW-0812">Transmembrane</keyword>
<evidence type="ECO:0000256" key="4">
    <source>
        <dbReference type="ARBA" id="ARBA00023157"/>
    </source>
</evidence>
<feature type="region of interest" description="Disordered" evidence="5">
    <location>
        <begin position="252"/>
        <end position="272"/>
    </location>
</feature>
<dbReference type="Proteomes" id="UP000697107">
    <property type="component" value="Unassembled WGS sequence"/>
</dbReference>
<gene>
    <name evidence="9" type="ORF">PC118_g17620</name>
</gene>
<organism evidence="9 10">
    <name type="scientific">Phytophthora cactorum</name>
    <dbReference type="NCBI Taxonomy" id="29920"/>
    <lineage>
        <taxon>Eukaryota</taxon>
        <taxon>Sar</taxon>
        <taxon>Stramenopiles</taxon>
        <taxon>Oomycota</taxon>
        <taxon>Peronosporomycetes</taxon>
        <taxon>Peronosporales</taxon>
        <taxon>Peronosporaceae</taxon>
        <taxon>Phytophthora</taxon>
    </lineage>
</organism>
<keyword evidence="4" id="KW-1015">Disulfide bond</keyword>
<reference evidence="9" key="1">
    <citation type="submission" date="2018-10" db="EMBL/GenBank/DDBJ databases">
        <title>Effector identification in a new, highly contiguous assembly of the strawberry crown rot pathogen Phytophthora cactorum.</title>
        <authorList>
            <person name="Armitage A.D."/>
            <person name="Nellist C.F."/>
            <person name="Bates H."/>
            <person name="Vickerstaff R.J."/>
            <person name="Harrison R.J."/>
        </authorList>
    </citation>
    <scope>NUCLEOTIDE SEQUENCE</scope>
    <source>
        <strain evidence="9">P415</strain>
    </source>
</reference>
<dbReference type="GO" id="GO:0007154">
    <property type="term" value="P:cell communication"/>
    <property type="evidence" value="ECO:0007669"/>
    <property type="project" value="InterPro"/>
</dbReference>
<evidence type="ECO:0000256" key="6">
    <source>
        <dbReference type="SAM" id="Phobius"/>
    </source>
</evidence>
<protein>
    <recommendedName>
        <fullName evidence="8">SRCR domain-containing protein</fullName>
    </recommendedName>
</protein>
<evidence type="ECO:0000256" key="5">
    <source>
        <dbReference type="SAM" id="MobiDB-lite"/>
    </source>
</evidence>
<dbReference type="GO" id="GO:0005044">
    <property type="term" value="F:scavenger receptor activity"/>
    <property type="evidence" value="ECO:0007669"/>
    <property type="project" value="InterPro"/>
</dbReference>
<evidence type="ECO:0000256" key="2">
    <source>
        <dbReference type="ARBA" id="ARBA00022536"/>
    </source>
</evidence>
<evidence type="ECO:0000313" key="9">
    <source>
        <dbReference type="EMBL" id="KAG2969119.1"/>
    </source>
</evidence>
<evidence type="ECO:0000256" key="1">
    <source>
        <dbReference type="ARBA" id="ARBA00022473"/>
    </source>
</evidence>
<evidence type="ECO:0000256" key="3">
    <source>
        <dbReference type="ARBA" id="ARBA00022737"/>
    </source>
</evidence>
<dbReference type="EMBL" id="RCML01000811">
    <property type="protein sequence ID" value="KAG2969119.1"/>
    <property type="molecule type" value="Genomic_DNA"/>
</dbReference>
<dbReference type="InterPro" id="IPR000742">
    <property type="entry name" value="EGF"/>
</dbReference>
<evidence type="ECO:0000259" key="8">
    <source>
        <dbReference type="PROSITE" id="PS50287"/>
    </source>
</evidence>
<keyword evidence="1" id="KW-0217">Developmental protein</keyword>
<accession>A0A8T1F696</accession>
<evidence type="ECO:0000313" key="10">
    <source>
        <dbReference type="Proteomes" id="UP000697107"/>
    </source>
</evidence>
<feature type="domain" description="SRCR" evidence="8">
    <location>
        <begin position="886"/>
        <end position="1007"/>
    </location>
</feature>
<dbReference type="InterPro" id="IPR001774">
    <property type="entry name" value="DSL"/>
</dbReference>
<evidence type="ECO:0000256" key="7">
    <source>
        <dbReference type="SAM" id="SignalP"/>
    </source>
</evidence>
<dbReference type="VEuPathDB" id="FungiDB:PC110_g16194"/>
<feature type="transmembrane region" description="Helical" evidence="6">
    <location>
        <begin position="1480"/>
        <end position="1499"/>
    </location>
</feature>
<dbReference type="VEuPathDB" id="FungiDB:PC110_g16193"/>
<feature type="compositionally biased region" description="Polar residues" evidence="5">
    <location>
        <begin position="252"/>
        <end position="266"/>
    </location>
</feature>
<dbReference type="PROSITE" id="PS50287">
    <property type="entry name" value="SRCR_2"/>
    <property type="match status" value="2"/>
</dbReference>
<keyword evidence="7" id="KW-0732">Signal</keyword>
<sequence length="1500" mass="158886">MFLCHVVFQLTLVFIVIRADQSSNSSGENSGDGGGGANNVGDFGEVTYLPAKNLQDQLLNTTDIAPDTLVAVASSYKALNDDSIGIGGTTAPNTTAFASILIVPSFANDTVSTAGNQSQPTPSDKRLGRTQLLYNCTSATNLWNLLGDSNVLKLEDFQQFPSSDSSTVESSSGSSANTSTSRDIVAVAVNSSPSYLYITNTVVLGTSSVSASLSSGECRLRLEMAQATLPEVYPQCKIRFQSTDLDTILLESSTTNDDNTNQQQSSRRLEDASSFDFIRDPSCLTECGADDLDHNTCYAPSLEGQQTVVQCKMQFYAKNSACNFECGDETGSPYNHSALDVSQCYSCYSESKYGCPSGYLSNSAGCCRVLTCPAISDSAMSSPRTFTLNLQPNRSTITNPSMLLYTSGDCSDPTNPSNDCCRITCENCFINMSIASLYAAVDVYSSSLDYYTATEMKLVGNSAINVKVVSPNGCKLESTTLKSFRISPLSIPLGLTSLEVDFTVDFIGELAIKPHGTSAEIGVTVQIQSMTVGSVNSSGLVDKQIVFQRGGDISKIGVDTVVELSATPTSTVKYPELFAALPTSYLDDSSKYRGGDCTKPHFMEYRGIYGYKPVQMASFATIEIPWDSDLAYDKPPVQFGSEYSSSLFSGCISSEYDAIMHLTTAANAVTSATVTKISTALQKILMWALKFPDIDPNFLKISIHSSGQISVTIAVPPSVADQFPTQSELETQFYQVARTTSFSDTVSSFVGLSIVSQCESGFWGATCLSACTSPNCATVTCNSATGVVTLCTSCKQGYWGSPSCSSTCNLPQNCKPGTVSCDSKGKAISCTACNEGWWGPTCTKKCTYPRCGAGTISCELDGTITLCSSCIPGYWGSTCSNACTFTQCPANSASCDDQGNVTSCSSCETGWWGQTCSNECTSPNCKTGSVSCDSEGMAISCSSCDDGWWGESCSDQCTSPNCKTGNVTCDSEGDTISCSECEEGWWGSTCNNTCDSSQCAADTIVCELDGTITSCSSYSASCDDQGNVTSCSSCETGWWGQTCSNECTSPNCKTGSVSCDSEGMAISCSSCDDGWWGESCSDQCTSPNCKTGNVTCDPDGDTISCSECEEGWWGSTCNNTCDSSRCTSENITCDLADGSVTWCSACNTGYWGLPTCNNTCEASHCPAGSASCDFQGDLLSCDSCETGWWGQNCSSQCVALNCTEGNISCDSNDGTVSTCSSCKDGYYGSTCENKCELPELCASSSCEQQNGREVECVSCEDGYYGPACEEKCNIPHNCQSSRCEKDSGEDVECLVCNDGYFGSTCESGCSVPDHCDSTRCDTSGEVTQCLTCTTGWWHAMCREQCVSSHCIAGSATCNVDDGAVTSCDSCEDGWWGSTCANQCFSLNCVADFVSCNGTDGTVTSCSVCEDGYWGQSCENTCELQGHCKSTRCAQSTGTEIECTGCNDGWEGDLCDSTSTTATSSSADTDAGANAASHQQLASFMALWLSNLVAFVLFWMM</sequence>
<dbReference type="InterPro" id="IPR001190">
    <property type="entry name" value="SRCR"/>
</dbReference>
<dbReference type="SMART" id="SM00181">
    <property type="entry name" value="EGF"/>
    <property type="match status" value="15"/>
</dbReference>
<proteinExistence type="predicted"/>
<keyword evidence="2" id="KW-0245">EGF-like domain</keyword>
<dbReference type="PANTHER" id="PTHR24043">
    <property type="entry name" value="SCAVENGER RECEPTOR CLASS F"/>
    <property type="match status" value="1"/>
</dbReference>
<comment type="caution">
    <text evidence="9">The sequence shown here is derived from an EMBL/GenBank/DDBJ whole genome shotgun (WGS) entry which is preliminary data.</text>
</comment>
<dbReference type="InterPro" id="IPR042635">
    <property type="entry name" value="MEGF10/SREC1/2-like"/>
</dbReference>
<feature type="domain" description="SRCR" evidence="8">
    <location>
        <begin position="1005"/>
        <end position="1134"/>
    </location>
</feature>
<keyword evidence="6" id="KW-1133">Transmembrane helix</keyword>
<dbReference type="Pfam" id="PF01414">
    <property type="entry name" value="DSL"/>
    <property type="match status" value="2"/>
</dbReference>